<proteinExistence type="predicted"/>
<name>A0A6N6N2D1_9BACT</name>
<accession>A0A6N6N2D1</accession>
<comment type="caution">
    <text evidence="1">The sequence shown here is derived from an EMBL/GenBank/DDBJ whole genome shotgun (WGS) entry which is preliminary data.</text>
</comment>
<sequence length="88" mass="9788">MFNASSRLLLLQIFNDANYHRQNVPALAVDTVSIPFMQDETTAITGNAHTLPRQDMCTCIMAGMLIPFPPTQKTPAKELMETVDHGQK</sequence>
<dbReference type="RefSeq" id="WP_151151415.1">
    <property type="nucleotide sequence ID" value="NZ_WAIE01000005.1"/>
</dbReference>
<dbReference type="EMBL" id="WAIE01000005">
    <property type="protein sequence ID" value="KAB1441160.1"/>
    <property type="molecule type" value="Genomic_DNA"/>
</dbReference>
<keyword evidence="2" id="KW-1185">Reference proteome</keyword>
<evidence type="ECO:0000313" key="2">
    <source>
        <dbReference type="Proteomes" id="UP000438699"/>
    </source>
</evidence>
<evidence type="ECO:0000313" key="1">
    <source>
        <dbReference type="EMBL" id="KAB1441160.1"/>
    </source>
</evidence>
<dbReference type="AlphaFoldDB" id="A0A6N6N2D1"/>
<gene>
    <name evidence="1" type="ORF">F8A88_12060</name>
</gene>
<reference evidence="1 2" key="1">
    <citation type="journal article" date="2017" name="Int. J. Syst. Evol. Microbiol.">
        <title>Desulfovibrio senegalensis sp. nov., a mesophilic sulfate reducer isolated from marine sediment.</title>
        <authorList>
            <person name="Thioye A."/>
            <person name="Gam Z.B.A."/>
            <person name="Mbengue M."/>
            <person name="Cayol J.L."/>
            <person name="Joseph-Bartoli M."/>
            <person name="Toure-Kane C."/>
            <person name="Labat M."/>
        </authorList>
    </citation>
    <scope>NUCLEOTIDE SEQUENCE [LARGE SCALE GENOMIC DNA]</scope>
    <source>
        <strain evidence="1 2">DSM 101509</strain>
    </source>
</reference>
<organism evidence="1 2">
    <name type="scientific">Pseudodesulfovibrio senegalensis</name>
    <dbReference type="NCBI Taxonomy" id="1721087"/>
    <lineage>
        <taxon>Bacteria</taxon>
        <taxon>Pseudomonadati</taxon>
        <taxon>Thermodesulfobacteriota</taxon>
        <taxon>Desulfovibrionia</taxon>
        <taxon>Desulfovibrionales</taxon>
        <taxon>Desulfovibrionaceae</taxon>
    </lineage>
</organism>
<protein>
    <submittedName>
        <fullName evidence="1">Uncharacterized protein</fullName>
    </submittedName>
</protein>
<dbReference type="Proteomes" id="UP000438699">
    <property type="component" value="Unassembled WGS sequence"/>
</dbReference>